<dbReference type="Proteomes" id="UP000054388">
    <property type="component" value="Unassembled WGS sequence"/>
</dbReference>
<accession>A0A101CI72</accession>
<dbReference type="AlphaFoldDB" id="A0A101CI72"/>
<name>A0A101CI72_9FLAO</name>
<evidence type="ECO:0000256" key="1">
    <source>
        <dbReference type="SAM" id="MobiDB-lite"/>
    </source>
</evidence>
<proteinExistence type="predicted"/>
<dbReference type="RefSeq" id="WP_059136360.1">
    <property type="nucleotide sequence ID" value="NZ_LMAI01000004.1"/>
</dbReference>
<comment type="caution">
    <text evidence="2">The sequence shown here is derived from an EMBL/GenBank/DDBJ whole genome shotgun (WGS) entry which is preliminary data.</text>
</comment>
<feature type="compositionally biased region" description="Basic and acidic residues" evidence="1">
    <location>
        <begin position="34"/>
        <end position="66"/>
    </location>
</feature>
<feature type="region of interest" description="Disordered" evidence="1">
    <location>
        <begin position="30"/>
        <end position="66"/>
    </location>
</feature>
<evidence type="ECO:0000313" key="2">
    <source>
        <dbReference type="EMBL" id="KUJ56394.1"/>
    </source>
</evidence>
<sequence length="66" mass="7560">MKKAIPFLILIMGLCAQSCRQVDEQVDNNFELSKGADEARKTEDSTKQKVELEKDPPVKDGQDWRH</sequence>
<reference evidence="2 3" key="1">
    <citation type="submission" date="2015-10" db="EMBL/GenBank/DDBJ databases">
        <title>Genome sequence of Chryseobacterium greenlandense.</title>
        <authorList>
            <person name="Newman J."/>
            <person name="Fischer K."/>
            <person name="Miller J."/>
        </authorList>
    </citation>
    <scope>NUCLEOTIDE SEQUENCE [LARGE SCALE GENOMIC DNA]</scope>
    <source>
        <strain evidence="2 3">UMB34</strain>
    </source>
</reference>
<dbReference type="EMBL" id="LMAI01000004">
    <property type="protein sequence ID" value="KUJ56394.1"/>
    <property type="molecule type" value="Genomic_DNA"/>
</dbReference>
<gene>
    <name evidence="2" type="ORF">AR686_07470</name>
</gene>
<evidence type="ECO:0000313" key="3">
    <source>
        <dbReference type="Proteomes" id="UP000054388"/>
    </source>
</evidence>
<protein>
    <submittedName>
        <fullName evidence="2">Uncharacterized protein</fullName>
    </submittedName>
</protein>
<organism evidence="2 3">
    <name type="scientific">Chryseobacterium aquaticum subsp. greenlandense</name>
    <dbReference type="NCBI Taxonomy" id="345663"/>
    <lineage>
        <taxon>Bacteria</taxon>
        <taxon>Pseudomonadati</taxon>
        <taxon>Bacteroidota</taxon>
        <taxon>Flavobacteriia</taxon>
        <taxon>Flavobacteriales</taxon>
        <taxon>Weeksellaceae</taxon>
        <taxon>Chryseobacterium group</taxon>
        <taxon>Chryseobacterium</taxon>
    </lineage>
</organism>